<dbReference type="OrthoDB" id="6413124at2759"/>
<gene>
    <name evidence="4" type="primary">NCL1_49006</name>
    <name evidence="4" type="ORF">TNIN_159351</name>
</gene>
<feature type="region of interest" description="Disordered" evidence="2">
    <location>
        <begin position="511"/>
        <end position="532"/>
    </location>
</feature>
<comment type="caution">
    <text evidence="4">The sequence shown here is derived from an EMBL/GenBank/DDBJ whole genome shotgun (WGS) entry which is preliminary data.</text>
</comment>
<protein>
    <recommendedName>
        <fullName evidence="3">DUF3719 domain-containing protein</fullName>
    </recommendedName>
</protein>
<dbReference type="Pfam" id="PF12516">
    <property type="entry name" value="DUF3719"/>
    <property type="match status" value="1"/>
</dbReference>
<dbReference type="Proteomes" id="UP000886998">
    <property type="component" value="Unassembled WGS sequence"/>
</dbReference>
<evidence type="ECO:0000256" key="1">
    <source>
        <dbReference type="ARBA" id="ARBA00008309"/>
    </source>
</evidence>
<evidence type="ECO:0000313" key="5">
    <source>
        <dbReference type="Proteomes" id="UP000886998"/>
    </source>
</evidence>
<feature type="compositionally biased region" description="Polar residues" evidence="2">
    <location>
        <begin position="515"/>
        <end position="525"/>
    </location>
</feature>
<dbReference type="InterPro" id="IPR039630">
    <property type="entry name" value="FAM149"/>
</dbReference>
<dbReference type="PANTHER" id="PTHR31997">
    <property type="entry name" value="AGAP003710-PA"/>
    <property type="match status" value="1"/>
</dbReference>
<accession>A0A8X6XCJ1</accession>
<dbReference type="AlphaFoldDB" id="A0A8X6XCJ1"/>
<feature type="domain" description="DUF3719" evidence="3">
    <location>
        <begin position="107"/>
        <end position="150"/>
    </location>
</feature>
<comment type="similarity">
    <text evidence="1">Belongs to the FAM149 family.</text>
</comment>
<dbReference type="PANTHER" id="PTHR31997:SF1">
    <property type="entry name" value="AGAP003710-PA"/>
    <property type="match status" value="1"/>
</dbReference>
<name>A0A8X6XCJ1_9ARAC</name>
<organism evidence="4 5">
    <name type="scientific">Trichonephila inaurata madagascariensis</name>
    <dbReference type="NCBI Taxonomy" id="2747483"/>
    <lineage>
        <taxon>Eukaryota</taxon>
        <taxon>Metazoa</taxon>
        <taxon>Ecdysozoa</taxon>
        <taxon>Arthropoda</taxon>
        <taxon>Chelicerata</taxon>
        <taxon>Arachnida</taxon>
        <taxon>Araneae</taxon>
        <taxon>Araneomorphae</taxon>
        <taxon>Entelegynae</taxon>
        <taxon>Araneoidea</taxon>
        <taxon>Nephilidae</taxon>
        <taxon>Trichonephila</taxon>
        <taxon>Trichonephila inaurata</taxon>
    </lineage>
</organism>
<sequence>MNKRATDKISIDVFNLEFENECDEKNVTQWNSSSSNEDLFLDSKSEVLWSRERNEIFCENDFFKGFHDSFSDLTERTNSSCSWHNDDFDMNSSIKVKASLEAIEDALYEEKESHLISKTVFQECCEWAKNFSYFRLKGEQIAKPYENLVPLSTCDENVRSHSECLSSSLQVQGKKMAIHVPEKFSNKIFCDTEISSLNEEPNYFKEDLDNDDDYEECLALDARDTCNKITLDNLLKNETLGNVEALEEKIVERISLEIWPKVLSFLQQLNEPRVSDDSENFQLPPIITAIQQRKIPNRRPKTEGTDLLLNDFPKLNNILTISPKILQSKQEFKNRKGTLKSSRPNSEINLSRRNYTVPVPRKKYECLKIPEHISHFNNLQQIHFESTKSIIAEKEHLNISSLLPALEEDIPESSSILRGISLEPEMKEFSSTRCEITNLSNKSECFLPPIEGKSPVLSNAKLTQNLFTFFGSPLKFDKQEGNVSAIRPTSRPYTSTSRKVMKFSGNLNHKLLNDGHSSSNNPNSTDTKKQSEINSDKLVTLFPIVTSLTVDKEKNAKKGFLNRFSSGKKR</sequence>
<evidence type="ECO:0000256" key="2">
    <source>
        <dbReference type="SAM" id="MobiDB-lite"/>
    </source>
</evidence>
<dbReference type="InterPro" id="IPR022194">
    <property type="entry name" value="DUF3719"/>
</dbReference>
<proteinExistence type="inferred from homology"/>
<evidence type="ECO:0000259" key="3">
    <source>
        <dbReference type="Pfam" id="PF12516"/>
    </source>
</evidence>
<evidence type="ECO:0000313" key="4">
    <source>
        <dbReference type="EMBL" id="GFY50709.1"/>
    </source>
</evidence>
<keyword evidence="5" id="KW-1185">Reference proteome</keyword>
<dbReference type="EMBL" id="BMAV01007650">
    <property type="protein sequence ID" value="GFY50709.1"/>
    <property type="molecule type" value="Genomic_DNA"/>
</dbReference>
<reference evidence="4" key="1">
    <citation type="submission" date="2020-08" db="EMBL/GenBank/DDBJ databases">
        <title>Multicomponent nature underlies the extraordinary mechanical properties of spider dragline silk.</title>
        <authorList>
            <person name="Kono N."/>
            <person name="Nakamura H."/>
            <person name="Mori M."/>
            <person name="Yoshida Y."/>
            <person name="Ohtoshi R."/>
            <person name="Malay A.D."/>
            <person name="Moran D.A.P."/>
            <person name="Tomita M."/>
            <person name="Numata K."/>
            <person name="Arakawa K."/>
        </authorList>
    </citation>
    <scope>NUCLEOTIDE SEQUENCE</scope>
</reference>